<keyword evidence="3" id="KW-1185">Reference proteome</keyword>
<accession>A0ABY7UT07</accession>
<evidence type="ECO:0000313" key="2">
    <source>
        <dbReference type="EMBL" id="WDA13082.1"/>
    </source>
</evidence>
<protein>
    <submittedName>
        <fullName evidence="2">Uncharacterized protein</fullName>
    </submittedName>
</protein>
<sequence length="123" mass="13078">MRMQALGLCRFPLPVQGGLQIVAGNAQARMGRHSEPLTMRKGQRRPIVGMVQPSVCDTDGGVGNQADRGLLRQHPVTVGNADARVSIDRYKAQPTSVPAPRPARAGRLRHPAQDADSGDPPAA</sequence>
<evidence type="ECO:0000256" key="1">
    <source>
        <dbReference type="SAM" id="MobiDB-lite"/>
    </source>
</evidence>
<evidence type="ECO:0000313" key="3">
    <source>
        <dbReference type="Proteomes" id="UP001216899"/>
    </source>
</evidence>
<dbReference type="RefSeq" id="WP_273743724.1">
    <property type="nucleotide sequence ID" value="NZ_CP117466.1"/>
</dbReference>
<proteinExistence type="predicted"/>
<feature type="region of interest" description="Disordered" evidence="1">
    <location>
        <begin position="82"/>
        <end position="123"/>
    </location>
</feature>
<organism evidence="2 3">
    <name type="scientific">Paracoccus marcusii</name>
    <dbReference type="NCBI Taxonomy" id="59779"/>
    <lineage>
        <taxon>Bacteria</taxon>
        <taxon>Pseudomonadati</taxon>
        <taxon>Pseudomonadota</taxon>
        <taxon>Alphaproteobacteria</taxon>
        <taxon>Rhodobacterales</taxon>
        <taxon>Paracoccaceae</taxon>
        <taxon>Paracoccus</taxon>
    </lineage>
</organism>
<reference evidence="2 3" key="1">
    <citation type="submission" date="2023-02" db="EMBL/GenBank/DDBJ databases">
        <title>Whole genome sequenc of Paracoccus marcusii MBLB0836.</title>
        <authorList>
            <person name="Seo M.-J."/>
            <person name="Cho E.-S."/>
            <person name="Hwang C.Y."/>
        </authorList>
    </citation>
    <scope>NUCLEOTIDE SEQUENCE [LARGE SCALE GENOMIC DNA]</scope>
    <source>
        <strain evidence="2 3">MBLB0836</strain>
    </source>
</reference>
<name>A0ABY7UT07_9RHOB</name>
<dbReference type="Proteomes" id="UP001216899">
    <property type="component" value="Chromosome"/>
</dbReference>
<feature type="region of interest" description="Disordered" evidence="1">
    <location>
        <begin position="28"/>
        <end position="69"/>
    </location>
</feature>
<dbReference type="EMBL" id="CP117466">
    <property type="protein sequence ID" value="WDA13082.1"/>
    <property type="molecule type" value="Genomic_DNA"/>
</dbReference>
<gene>
    <name evidence="2" type="ORF">PRL19_02125</name>
</gene>